<organism evidence="4 5">
    <name type="scientific">Thioalkalivibrio halophilus</name>
    <dbReference type="NCBI Taxonomy" id="252474"/>
    <lineage>
        <taxon>Bacteria</taxon>
        <taxon>Pseudomonadati</taxon>
        <taxon>Pseudomonadota</taxon>
        <taxon>Gammaproteobacteria</taxon>
        <taxon>Chromatiales</taxon>
        <taxon>Ectothiorhodospiraceae</taxon>
        <taxon>Thioalkalivibrio</taxon>
    </lineage>
</organism>
<dbReference type="Gene3D" id="3.40.50.2000">
    <property type="entry name" value="Glycogen Phosphorylase B"/>
    <property type="match status" value="2"/>
</dbReference>
<keyword evidence="5" id="KW-1185">Reference proteome</keyword>
<gene>
    <name evidence="4" type="ORF">B1A74_06450</name>
</gene>
<dbReference type="AlphaFoldDB" id="A0A1V2ZZK6"/>
<sequence length="366" mass="40232">MVIFAPFKAWGGIERKMLILSREFLQLDIRPRLVLTRGGQVPYPEELPAAVEVVDLQSRGKFDSLFKLRRLLRQDPPGAVLTAKDHSAKVAVLGRMLGWVPSPVFVKVTNTPSQTLRRPFKRRSARWLYRHADRVIAISEGVRDDLVEHFDVDPERIEVIYNPTVTPDIPERVKAPVDHPWFAGDGPPVIVGAGRLTPQKDFATLLEAFARVHERRAVRLVILGEGPLREALLEQARRLGVAEAVDLPGYVPDPLPYFARAGVFCLSSRYEGLGNVLIEALAAGAPAVATDCPSGPAEILQHGRIGPLVPVGDANALAGALEATLENPPGEERIREGLDRFRSDRVALRYAQVMGLVKAESTAARS</sequence>
<evidence type="ECO:0000256" key="1">
    <source>
        <dbReference type="ARBA" id="ARBA00022676"/>
    </source>
</evidence>
<dbReference type="RefSeq" id="WP_077244126.1">
    <property type="nucleotide sequence ID" value="NZ_MUZR01000018.1"/>
</dbReference>
<evidence type="ECO:0000256" key="2">
    <source>
        <dbReference type="ARBA" id="ARBA00022679"/>
    </source>
</evidence>
<dbReference type="GO" id="GO:0016757">
    <property type="term" value="F:glycosyltransferase activity"/>
    <property type="evidence" value="ECO:0007669"/>
    <property type="project" value="UniProtKB-KW"/>
</dbReference>
<dbReference type="OrthoDB" id="9792269at2"/>
<name>A0A1V2ZZK6_9GAMM</name>
<evidence type="ECO:0000259" key="3">
    <source>
        <dbReference type="Pfam" id="PF13439"/>
    </source>
</evidence>
<proteinExistence type="predicted"/>
<accession>A0A1V2ZZK6</accession>
<keyword evidence="2 4" id="KW-0808">Transferase</keyword>
<dbReference type="Pfam" id="PF13692">
    <property type="entry name" value="Glyco_trans_1_4"/>
    <property type="match status" value="1"/>
</dbReference>
<comment type="caution">
    <text evidence="4">The sequence shown here is derived from an EMBL/GenBank/DDBJ whole genome shotgun (WGS) entry which is preliminary data.</text>
</comment>
<dbReference type="PANTHER" id="PTHR12526:SF510">
    <property type="entry name" value="D-INOSITOL 3-PHOSPHATE GLYCOSYLTRANSFERASE"/>
    <property type="match status" value="1"/>
</dbReference>
<evidence type="ECO:0000313" key="5">
    <source>
        <dbReference type="Proteomes" id="UP000189177"/>
    </source>
</evidence>
<dbReference type="Proteomes" id="UP000189177">
    <property type="component" value="Unassembled WGS sequence"/>
</dbReference>
<protein>
    <submittedName>
        <fullName evidence="4">Glycosyl transferase</fullName>
    </submittedName>
</protein>
<dbReference type="STRING" id="252474.B1A74_06450"/>
<reference evidence="4 5" key="1">
    <citation type="submission" date="2017-02" db="EMBL/GenBank/DDBJ databases">
        <title>Genomic diversity within the haloalkaliphilic genus Thioalkalivibrio.</title>
        <authorList>
            <person name="Ahn A.-C."/>
            <person name="Meier-Kolthoff J."/>
            <person name="Overmars L."/>
            <person name="Richter M."/>
            <person name="Woyke T."/>
            <person name="Sorokin D.Y."/>
            <person name="Muyzer G."/>
        </authorList>
    </citation>
    <scope>NUCLEOTIDE SEQUENCE [LARGE SCALE GENOMIC DNA]</scope>
    <source>
        <strain evidence="4 5">HL17</strain>
    </source>
</reference>
<dbReference type="Pfam" id="PF13439">
    <property type="entry name" value="Glyco_transf_4"/>
    <property type="match status" value="1"/>
</dbReference>
<dbReference type="EMBL" id="MUZR01000018">
    <property type="protein sequence ID" value="OOC10273.1"/>
    <property type="molecule type" value="Genomic_DNA"/>
</dbReference>
<evidence type="ECO:0000313" key="4">
    <source>
        <dbReference type="EMBL" id="OOC10273.1"/>
    </source>
</evidence>
<keyword evidence="1" id="KW-0328">Glycosyltransferase</keyword>
<dbReference type="CDD" id="cd03811">
    <property type="entry name" value="GT4_GT28_WabH-like"/>
    <property type="match status" value="1"/>
</dbReference>
<dbReference type="InterPro" id="IPR028098">
    <property type="entry name" value="Glyco_trans_4-like_N"/>
</dbReference>
<feature type="domain" description="Glycosyltransferase subfamily 4-like N-terminal" evidence="3">
    <location>
        <begin position="10"/>
        <end position="163"/>
    </location>
</feature>
<dbReference type="SUPFAM" id="SSF53756">
    <property type="entry name" value="UDP-Glycosyltransferase/glycogen phosphorylase"/>
    <property type="match status" value="1"/>
</dbReference>
<dbReference type="PANTHER" id="PTHR12526">
    <property type="entry name" value="GLYCOSYLTRANSFERASE"/>
    <property type="match status" value="1"/>
</dbReference>